<dbReference type="EMBL" id="JAEACQ010000164">
    <property type="protein sequence ID" value="MBL7627889.1"/>
    <property type="molecule type" value="Genomic_DNA"/>
</dbReference>
<dbReference type="AlphaFoldDB" id="A0A937RFG5"/>
<dbReference type="InterPro" id="IPR032675">
    <property type="entry name" value="LRR_dom_sf"/>
</dbReference>
<name>A0A937RFG5_9ACTN</name>
<organism evidence="1 2">
    <name type="scientific">Frankia nepalensis</name>
    <dbReference type="NCBI Taxonomy" id="1836974"/>
    <lineage>
        <taxon>Bacteria</taxon>
        <taxon>Bacillati</taxon>
        <taxon>Actinomycetota</taxon>
        <taxon>Actinomycetes</taxon>
        <taxon>Frankiales</taxon>
        <taxon>Frankiaceae</taxon>
        <taxon>Frankia</taxon>
    </lineage>
</organism>
<protein>
    <recommendedName>
        <fullName evidence="3">Leucine-rich repeat domain-containing protein</fullName>
    </recommendedName>
</protein>
<evidence type="ECO:0000313" key="2">
    <source>
        <dbReference type="Proteomes" id="UP000604475"/>
    </source>
</evidence>
<evidence type="ECO:0000313" key="1">
    <source>
        <dbReference type="EMBL" id="MBL7627889.1"/>
    </source>
</evidence>
<accession>A0A937RFG5</accession>
<dbReference type="RefSeq" id="WP_203001002.1">
    <property type="nucleotide sequence ID" value="NZ_JADWYU010000199.1"/>
</dbReference>
<proteinExistence type="predicted"/>
<dbReference type="Proteomes" id="UP000604475">
    <property type="component" value="Unassembled WGS sequence"/>
</dbReference>
<dbReference type="Gene3D" id="3.80.10.10">
    <property type="entry name" value="Ribonuclease Inhibitor"/>
    <property type="match status" value="1"/>
</dbReference>
<keyword evidence="2" id="KW-1185">Reference proteome</keyword>
<evidence type="ECO:0008006" key="3">
    <source>
        <dbReference type="Google" id="ProtNLM"/>
    </source>
</evidence>
<reference evidence="1" key="1">
    <citation type="submission" date="2020-12" db="EMBL/GenBank/DDBJ databases">
        <title>Genomic characterization of non-nitrogen-fixing Frankia strains.</title>
        <authorList>
            <person name="Carlos-Shanley C."/>
            <person name="Guerra T."/>
            <person name="Hahn D."/>
        </authorList>
    </citation>
    <scope>NUCLEOTIDE SEQUENCE</scope>
    <source>
        <strain evidence="1">CN6</strain>
    </source>
</reference>
<dbReference type="SUPFAM" id="SSF52058">
    <property type="entry name" value="L domain-like"/>
    <property type="match status" value="1"/>
</dbReference>
<comment type="caution">
    <text evidence="1">The sequence shown here is derived from an EMBL/GenBank/DDBJ whole genome shotgun (WGS) entry which is preliminary data.</text>
</comment>
<sequence length="266" mass="29359">MGIDEVQPRVFSNRFADAVGPRSDVPDRDQCRCVGYSMKTRPATVTFHGEEQDTEAAGWLRLLALVEEAAADRRTVFKPFVELSGAERRQVITLPPTIAKLTSVEHLVLYGTNLVRIPPEIGAMTSLEVFEPYTSHRLHWYPYELTRCARLTHSTVSTRALYGNFKFRPPFPELRPVTTAENADFNALAPGVWGTDAVRSCSVCDGPVDRELRQVWISGDVGTDVLPLLVNACSAACVAALPEPYRGYIPTPHTGGPGIVQPPGRW</sequence>
<gene>
    <name evidence="1" type="ORF">I7412_12030</name>
</gene>